<name>A0A0D0AEX3_9AGAM</name>
<protein>
    <submittedName>
        <fullName evidence="1">Uncharacterized protein</fullName>
    </submittedName>
</protein>
<keyword evidence="2" id="KW-1185">Reference proteome</keyword>
<dbReference type="AlphaFoldDB" id="A0A0D0AEX3"/>
<reference evidence="1 2" key="1">
    <citation type="submission" date="2014-04" db="EMBL/GenBank/DDBJ databases">
        <authorList>
            <consortium name="DOE Joint Genome Institute"/>
            <person name="Kuo A."/>
            <person name="Ruytinx J."/>
            <person name="Rineau F."/>
            <person name="Colpaert J."/>
            <person name="Kohler A."/>
            <person name="Nagy L.G."/>
            <person name="Floudas D."/>
            <person name="Copeland A."/>
            <person name="Barry K.W."/>
            <person name="Cichocki N."/>
            <person name="Veneault-Fourrey C."/>
            <person name="LaButti K."/>
            <person name="Lindquist E.A."/>
            <person name="Lipzen A."/>
            <person name="Lundell T."/>
            <person name="Morin E."/>
            <person name="Murat C."/>
            <person name="Sun H."/>
            <person name="Tunlid A."/>
            <person name="Henrissat B."/>
            <person name="Grigoriev I.V."/>
            <person name="Hibbett D.S."/>
            <person name="Martin F."/>
            <person name="Nordberg H.P."/>
            <person name="Cantor M.N."/>
            <person name="Hua S.X."/>
        </authorList>
    </citation>
    <scope>NUCLEOTIDE SEQUENCE [LARGE SCALE GENOMIC DNA]</scope>
    <source>
        <strain evidence="1 2">UH-Slu-Lm8-n1</strain>
    </source>
</reference>
<evidence type="ECO:0000313" key="1">
    <source>
        <dbReference type="EMBL" id="KIK40251.1"/>
    </source>
</evidence>
<dbReference type="HOGENOM" id="CLU_2361124_0_0_1"/>
<organism evidence="1 2">
    <name type="scientific">Suillus luteus UH-Slu-Lm8-n1</name>
    <dbReference type="NCBI Taxonomy" id="930992"/>
    <lineage>
        <taxon>Eukaryota</taxon>
        <taxon>Fungi</taxon>
        <taxon>Dikarya</taxon>
        <taxon>Basidiomycota</taxon>
        <taxon>Agaricomycotina</taxon>
        <taxon>Agaricomycetes</taxon>
        <taxon>Agaricomycetidae</taxon>
        <taxon>Boletales</taxon>
        <taxon>Suillineae</taxon>
        <taxon>Suillaceae</taxon>
        <taxon>Suillus</taxon>
    </lineage>
</organism>
<reference evidence="2" key="2">
    <citation type="submission" date="2015-01" db="EMBL/GenBank/DDBJ databases">
        <title>Evolutionary Origins and Diversification of the Mycorrhizal Mutualists.</title>
        <authorList>
            <consortium name="DOE Joint Genome Institute"/>
            <consortium name="Mycorrhizal Genomics Consortium"/>
            <person name="Kohler A."/>
            <person name="Kuo A."/>
            <person name="Nagy L.G."/>
            <person name="Floudas D."/>
            <person name="Copeland A."/>
            <person name="Barry K.W."/>
            <person name="Cichocki N."/>
            <person name="Veneault-Fourrey C."/>
            <person name="LaButti K."/>
            <person name="Lindquist E.A."/>
            <person name="Lipzen A."/>
            <person name="Lundell T."/>
            <person name="Morin E."/>
            <person name="Murat C."/>
            <person name="Riley R."/>
            <person name="Ohm R."/>
            <person name="Sun H."/>
            <person name="Tunlid A."/>
            <person name="Henrissat B."/>
            <person name="Grigoriev I.V."/>
            <person name="Hibbett D.S."/>
            <person name="Martin F."/>
        </authorList>
    </citation>
    <scope>NUCLEOTIDE SEQUENCE [LARGE SCALE GENOMIC DNA]</scope>
    <source>
        <strain evidence="2">UH-Slu-Lm8-n1</strain>
    </source>
</reference>
<dbReference type="OrthoDB" id="10611267at2759"/>
<gene>
    <name evidence="1" type="ORF">CY34DRAFT_277434</name>
</gene>
<sequence length="96" mass="10822">MIGVSDQLGLRRYTYSQLIITDNQGYTDQFIAPCISLTTTFDKLEGAQILAATVRYKVLSAYESEAYLRTSTSSTDNAYDTVQARPYQNDSLTRYV</sequence>
<dbReference type="Proteomes" id="UP000054485">
    <property type="component" value="Unassembled WGS sequence"/>
</dbReference>
<dbReference type="EMBL" id="KN835310">
    <property type="protein sequence ID" value="KIK40251.1"/>
    <property type="molecule type" value="Genomic_DNA"/>
</dbReference>
<proteinExistence type="predicted"/>
<dbReference type="InParanoid" id="A0A0D0AEX3"/>
<accession>A0A0D0AEX3</accession>
<evidence type="ECO:0000313" key="2">
    <source>
        <dbReference type="Proteomes" id="UP000054485"/>
    </source>
</evidence>